<gene>
    <name evidence="2" type="ORF">V1264_000022</name>
</gene>
<reference evidence="2 3" key="1">
    <citation type="submission" date="2024-02" db="EMBL/GenBank/DDBJ databases">
        <title>Chromosome-scale genome assembly of the rough periwinkle Littorina saxatilis.</title>
        <authorList>
            <person name="De Jode A."/>
            <person name="Faria R."/>
            <person name="Formenti G."/>
            <person name="Sims Y."/>
            <person name="Smith T.P."/>
            <person name="Tracey A."/>
            <person name="Wood J.M.D."/>
            <person name="Zagrodzka Z.B."/>
            <person name="Johannesson K."/>
            <person name="Butlin R.K."/>
            <person name="Leder E.H."/>
        </authorList>
    </citation>
    <scope>NUCLEOTIDE SEQUENCE [LARGE SCALE GENOMIC DNA]</scope>
    <source>
        <strain evidence="2">Snail1</strain>
        <tissue evidence="2">Muscle</tissue>
    </source>
</reference>
<feature type="compositionally biased region" description="Polar residues" evidence="1">
    <location>
        <begin position="49"/>
        <end position="62"/>
    </location>
</feature>
<dbReference type="AlphaFoldDB" id="A0AAN9BWA2"/>
<name>A0AAN9BWA2_9CAEN</name>
<sequence length="200" mass="21092">MVDVLLNCVEGKSTLQATDLLSLLEDLSPHSSPNLEGFCNSFIAASHSGSTVGQSANSQPLLDTSHHHDGPSSDTSGSDILIGPEPMDQGRYTDLACESVPEGDTGVSTNSYGGDTNCCGGDTDSYSDHSHPLAVNGGRKQQENVPLDGEKGWVVGGQRSTVSRRDGEGRAELPPCYVKLSYQKNLLAFASSTIQTKMFA</sequence>
<accession>A0AAN9BWA2</accession>
<dbReference type="EMBL" id="JBAMIC010000001">
    <property type="protein sequence ID" value="KAK7113861.1"/>
    <property type="molecule type" value="Genomic_DNA"/>
</dbReference>
<comment type="caution">
    <text evidence="2">The sequence shown here is derived from an EMBL/GenBank/DDBJ whole genome shotgun (WGS) entry which is preliminary data.</text>
</comment>
<evidence type="ECO:0000256" key="1">
    <source>
        <dbReference type="SAM" id="MobiDB-lite"/>
    </source>
</evidence>
<dbReference type="Proteomes" id="UP001374579">
    <property type="component" value="Unassembled WGS sequence"/>
</dbReference>
<evidence type="ECO:0000313" key="2">
    <source>
        <dbReference type="EMBL" id="KAK7113861.1"/>
    </source>
</evidence>
<evidence type="ECO:0000313" key="3">
    <source>
        <dbReference type="Proteomes" id="UP001374579"/>
    </source>
</evidence>
<feature type="region of interest" description="Disordered" evidence="1">
    <location>
        <begin position="49"/>
        <end position="88"/>
    </location>
</feature>
<protein>
    <submittedName>
        <fullName evidence="2">Uncharacterized protein</fullName>
    </submittedName>
</protein>
<keyword evidence="3" id="KW-1185">Reference proteome</keyword>
<proteinExistence type="predicted"/>
<organism evidence="2 3">
    <name type="scientific">Littorina saxatilis</name>
    <dbReference type="NCBI Taxonomy" id="31220"/>
    <lineage>
        <taxon>Eukaryota</taxon>
        <taxon>Metazoa</taxon>
        <taxon>Spiralia</taxon>
        <taxon>Lophotrochozoa</taxon>
        <taxon>Mollusca</taxon>
        <taxon>Gastropoda</taxon>
        <taxon>Caenogastropoda</taxon>
        <taxon>Littorinimorpha</taxon>
        <taxon>Littorinoidea</taxon>
        <taxon>Littorinidae</taxon>
        <taxon>Littorina</taxon>
    </lineage>
</organism>